<feature type="compositionally biased region" description="Basic and acidic residues" evidence="1">
    <location>
        <begin position="181"/>
        <end position="200"/>
    </location>
</feature>
<dbReference type="AlphaFoldDB" id="A0A0F9B2H7"/>
<feature type="compositionally biased region" description="Basic and acidic residues" evidence="1">
    <location>
        <begin position="8"/>
        <end position="28"/>
    </location>
</feature>
<name>A0A0F9B2H7_9ZZZZ</name>
<evidence type="ECO:0000313" key="2">
    <source>
        <dbReference type="EMBL" id="KKK84814.1"/>
    </source>
</evidence>
<organism evidence="2">
    <name type="scientific">marine sediment metagenome</name>
    <dbReference type="NCBI Taxonomy" id="412755"/>
    <lineage>
        <taxon>unclassified sequences</taxon>
        <taxon>metagenomes</taxon>
        <taxon>ecological metagenomes</taxon>
    </lineage>
</organism>
<dbReference type="EMBL" id="LAZR01051598">
    <property type="protein sequence ID" value="KKK84814.1"/>
    <property type="molecule type" value="Genomic_DNA"/>
</dbReference>
<evidence type="ECO:0000256" key="1">
    <source>
        <dbReference type="SAM" id="MobiDB-lite"/>
    </source>
</evidence>
<reference evidence="2" key="1">
    <citation type="journal article" date="2015" name="Nature">
        <title>Complex archaea that bridge the gap between prokaryotes and eukaryotes.</title>
        <authorList>
            <person name="Spang A."/>
            <person name="Saw J.H."/>
            <person name="Jorgensen S.L."/>
            <person name="Zaremba-Niedzwiedzka K."/>
            <person name="Martijn J."/>
            <person name="Lind A.E."/>
            <person name="van Eijk R."/>
            <person name="Schleper C."/>
            <person name="Guy L."/>
            <person name="Ettema T.J."/>
        </authorList>
    </citation>
    <scope>NUCLEOTIDE SEQUENCE</scope>
</reference>
<protein>
    <submittedName>
        <fullName evidence="2">Uncharacterized protein</fullName>
    </submittedName>
</protein>
<feature type="region of interest" description="Disordered" evidence="1">
    <location>
        <begin position="181"/>
        <end position="221"/>
    </location>
</feature>
<feature type="region of interest" description="Disordered" evidence="1">
    <location>
        <begin position="1"/>
        <end position="28"/>
    </location>
</feature>
<proteinExistence type="predicted"/>
<accession>A0A0F9B2H7</accession>
<comment type="caution">
    <text evidence="2">The sequence shown here is derived from an EMBL/GenBank/DDBJ whole genome shotgun (WGS) entry which is preliminary data.</text>
</comment>
<gene>
    <name evidence="2" type="ORF">LCGC14_2779560</name>
</gene>
<sequence>MAETVEEIAVREAKEAASKKEKDEKPAEKLLAGKFKSVEALEKGYEEAQKMGHEKSQDAAKWKRTSEELLSASELARGTKGDEDADKDAEAFRDTFLENPHAGLSQFGEKLVSTLVTRVSDYIDGREAVKSFADENPVIKANPRLFAVHMAQADSNLPLSERLAAALGTFKGDLATITKTAKEEDQRAKDFEDNQKKQAATDDAASGKPGSKKKKDDDEPD</sequence>